<accession>E3NQD7</accession>
<reference evidence="1" key="1">
    <citation type="submission" date="2007-07" db="EMBL/GenBank/DDBJ databases">
        <title>PCAP assembly of the Caenorhabditis remanei genome.</title>
        <authorList>
            <consortium name="The Caenorhabditis remanei Sequencing Consortium"/>
            <person name="Wilson R.K."/>
        </authorList>
    </citation>
    <scope>NUCLEOTIDE SEQUENCE [LARGE SCALE GENOMIC DNA]</scope>
    <source>
        <strain evidence="1">PB4641</strain>
    </source>
</reference>
<dbReference type="EMBL" id="DS269512">
    <property type="protein sequence ID" value="EFO84507.1"/>
    <property type="molecule type" value="Genomic_DNA"/>
</dbReference>
<organism evidence="2">
    <name type="scientific">Caenorhabditis remanei</name>
    <name type="common">Caenorhabditis vulgaris</name>
    <dbReference type="NCBI Taxonomy" id="31234"/>
    <lineage>
        <taxon>Eukaryota</taxon>
        <taxon>Metazoa</taxon>
        <taxon>Ecdysozoa</taxon>
        <taxon>Nematoda</taxon>
        <taxon>Chromadorea</taxon>
        <taxon>Rhabditida</taxon>
        <taxon>Rhabditina</taxon>
        <taxon>Rhabditomorpha</taxon>
        <taxon>Rhabditoidea</taxon>
        <taxon>Rhabditidae</taxon>
        <taxon>Peloderinae</taxon>
        <taxon>Caenorhabditis</taxon>
    </lineage>
</organism>
<evidence type="ECO:0000313" key="1">
    <source>
        <dbReference type="EMBL" id="EFO84507.1"/>
    </source>
</evidence>
<evidence type="ECO:0008006" key="3">
    <source>
        <dbReference type="Google" id="ProtNLM"/>
    </source>
</evidence>
<proteinExistence type="predicted"/>
<name>E3NQD7_CAERE</name>
<protein>
    <recommendedName>
        <fullName evidence="3">DUF38 domain-containing protein</fullName>
    </recommendedName>
</protein>
<dbReference type="HOGENOM" id="CLU_028840_3_1_1"/>
<dbReference type="InParanoid" id="E3NQD7"/>
<dbReference type="PANTHER" id="PTHR21503:SF8">
    <property type="entry name" value="F-BOX ASSOCIATED DOMAIN-CONTAINING PROTEIN-RELATED"/>
    <property type="match status" value="1"/>
</dbReference>
<evidence type="ECO:0000313" key="2">
    <source>
        <dbReference type="Proteomes" id="UP000008281"/>
    </source>
</evidence>
<dbReference type="PANTHER" id="PTHR21503">
    <property type="entry name" value="F-BOX-CONTAINING HYPOTHETICAL PROTEIN C.ELEGANS"/>
    <property type="match status" value="1"/>
</dbReference>
<dbReference type="AlphaFoldDB" id="E3NQD7"/>
<dbReference type="Proteomes" id="UP000008281">
    <property type="component" value="Unassembled WGS sequence"/>
</dbReference>
<sequence length="290" mass="34405">MISKRTRAVAKLMSFYSRYSIRLFVENFMLGIRLYGTKNVTSCCFVITRNILMDGKIREEEWGTIRRVYKYTNDPVEEWKQICKYALEIFKNQTVDVLSMTMDAFVDQNVSIIDFLKTNVKSVEDCSLYHVYKEKNMDWHTAYLLNNITVNAKLFSMVNISNKNFDGIIPKNLKEIYICNSQWIGYERLRIKSRMNNGFYSSKKWIAMETHLNLEYLELDYRELDRFSALVLYDIPHEVLDRGVKRVLKTYDDEKRTVSGGIDIRRIDGRIATFFSVYRFQTLKFAMSIH</sequence>
<gene>
    <name evidence="1" type="ORF">CRE_15819</name>
</gene>
<keyword evidence="2" id="KW-1185">Reference proteome</keyword>